<accession>A0A1U9K8C6</accession>
<sequence length="239" mass="26918">MTPIRHAADEQLVDAILHNLPKAEAEKLHEHLSHCPSCSRRYREWHVLLHRQPDTEAEAGKLKRHLMRNVAQRDNAQNVSTLKRLGNKQWVIGFSLAALAVVALVLLPFQSTGQDVPSIQDGPLEQATFIYDPHTVQYDVIPLLAADVRGDVWVNDSTKEMLIRVEGLVPMVHKDYQLWFVDTDDRLHGKVLELQNGKAVLYLHGDGIQRIQSLRTSLEPKGGSPVPTGAETFIVDLKR</sequence>
<protein>
    <recommendedName>
        <fullName evidence="2">Anti-sigma K factor RskA C-terminal domain-containing protein</fullName>
    </recommendedName>
</protein>
<dbReference type="Pfam" id="PF10099">
    <property type="entry name" value="RskA_C"/>
    <property type="match status" value="1"/>
</dbReference>
<dbReference type="PANTHER" id="PTHR37461:SF1">
    <property type="entry name" value="ANTI-SIGMA-K FACTOR RSKA"/>
    <property type="match status" value="1"/>
</dbReference>
<feature type="domain" description="Anti-sigma K factor RskA C-terminal" evidence="2">
    <location>
        <begin position="97"/>
        <end position="229"/>
    </location>
</feature>
<proteinExistence type="predicted"/>
<evidence type="ECO:0000313" key="3">
    <source>
        <dbReference type="EMBL" id="AQS56281.1"/>
    </source>
</evidence>
<dbReference type="STRING" id="1471761.B0W44_11405"/>
<dbReference type="InterPro" id="IPR018764">
    <property type="entry name" value="RskA_C"/>
</dbReference>
<keyword evidence="4" id="KW-1185">Reference proteome</keyword>
<dbReference type="Proteomes" id="UP000188603">
    <property type="component" value="Chromosome"/>
</dbReference>
<dbReference type="GO" id="GO:0005886">
    <property type="term" value="C:plasma membrane"/>
    <property type="evidence" value="ECO:0007669"/>
    <property type="project" value="InterPro"/>
</dbReference>
<evidence type="ECO:0000259" key="2">
    <source>
        <dbReference type="Pfam" id="PF10099"/>
    </source>
</evidence>
<name>A0A1U9K8C6_9BACL</name>
<evidence type="ECO:0000256" key="1">
    <source>
        <dbReference type="SAM" id="Phobius"/>
    </source>
</evidence>
<keyword evidence="1" id="KW-1133">Transmembrane helix</keyword>
<organism evidence="3 4">
    <name type="scientific">Novibacillus thermophilus</name>
    <dbReference type="NCBI Taxonomy" id="1471761"/>
    <lineage>
        <taxon>Bacteria</taxon>
        <taxon>Bacillati</taxon>
        <taxon>Bacillota</taxon>
        <taxon>Bacilli</taxon>
        <taxon>Bacillales</taxon>
        <taxon>Thermoactinomycetaceae</taxon>
        <taxon>Novibacillus</taxon>
    </lineage>
</organism>
<keyword evidence="1" id="KW-0472">Membrane</keyword>
<dbReference type="RefSeq" id="WP_077720139.1">
    <property type="nucleotide sequence ID" value="NZ_CP019699.1"/>
</dbReference>
<feature type="transmembrane region" description="Helical" evidence="1">
    <location>
        <begin position="90"/>
        <end position="109"/>
    </location>
</feature>
<dbReference type="KEGG" id="ntr:B0W44_11405"/>
<evidence type="ECO:0000313" key="4">
    <source>
        <dbReference type="Proteomes" id="UP000188603"/>
    </source>
</evidence>
<dbReference type="GO" id="GO:0016989">
    <property type="term" value="F:sigma factor antagonist activity"/>
    <property type="evidence" value="ECO:0007669"/>
    <property type="project" value="TreeGrafter"/>
</dbReference>
<gene>
    <name evidence="3" type="ORF">B0W44_11405</name>
</gene>
<dbReference type="OrthoDB" id="2662941at2"/>
<keyword evidence="1" id="KW-0812">Transmembrane</keyword>
<dbReference type="GO" id="GO:0006417">
    <property type="term" value="P:regulation of translation"/>
    <property type="evidence" value="ECO:0007669"/>
    <property type="project" value="TreeGrafter"/>
</dbReference>
<dbReference type="AlphaFoldDB" id="A0A1U9K8C6"/>
<reference evidence="3 4" key="1">
    <citation type="journal article" date="2015" name="Int. J. Syst. Evol. Microbiol.">
        <title>Novibacillus thermophilus gen. nov., sp. nov., a Gram-staining-negative and moderately thermophilic member of the family Thermoactinomycetaceae.</title>
        <authorList>
            <person name="Yang G."/>
            <person name="Chen J."/>
            <person name="Zhou S."/>
        </authorList>
    </citation>
    <scope>NUCLEOTIDE SEQUENCE [LARGE SCALE GENOMIC DNA]</scope>
    <source>
        <strain evidence="3 4">SG-1</strain>
    </source>
</reference>
<dbReference type="EMBL" id="CP019699">
    <property type="protein sequence ID" value="AQS56281.1"/>
    <property type="molecule type" value="Genomic_DNA"/>
</dbReference>
<dbReference type="InterPro" id="IPR051474">
    <property type="entry name" value="Anti-sigma-K/W_factor"/>
</dbReference>
<dbReference type="PANTHER" id="PTHR37461">
    <property type="entry name" value="ANTI-SIGMA-K FACTOR RSKA"/>
    <property type="match status" value="1"/>
</dbReference>